<evidence type="ECO:0000313" key="3">
    <source>
        <dbReference type="Proteomes" id="UP000443582"/>
    </source>
</evidence>
<evidence type="ECO:0000313" key="2">
    <source>
        <dbReference type="EMBL" id="RZF23084.1"/>
    </source>
</evidence>
<feature type="domain" description="GP-PDE" evidence="1">
    <location>
        <begin position="166"/>
        <end position="200"/>
    </location>
</feature>
<dbReference type="EMBL" id="QDKL01000001">
    <property type="protein sequence ID" value="RZF23084.1"/>
    <property type="molecule type" value="Genomic_DNA"/>
</dbReference>
<dbReference type="Proteomes" id="UP000443582">
    <property type="component" value="Unassembled WGS sequence"/>
</dbReference>
<organism evidence="2 3">
    <name type="scientific">Halobacteriovorax vibrionivorans</name>
    <dbReference type="NCBI Taxonomy" id="2152716"/>
    <lineage>
        <taxon>Bacteria</taxon>
        <taxon>Pseudomonadati</taxon>
        <taxon>Bdellovibrionota</taxon>
        <taxon>Bacteriovoracia</taxon>
        <taxon>Bacteriovoracales</taxon>
        <taxon>Halobacteriovoraceae</taxon>
        <taxon>Halobacteriovorax</taxon>
    </lineage>
</organism>
<dbReference type="InterPro" id="IPR030395">
    <property type="entry name" value="GP_PDE_dom"/>
</dbReference>
<evidence type="ECO:0000259" key="1">
    <source>
        <dbReference type="Pfam" id="PF03009"/>
    </source>
</evidence>
<dbReference type="Gene3D" id="3.20.20.190">
    <property type="entry name" value="Phosphatidylinositol (PI) phosphodiesterase"/>
    <property type="match status" value="1"/>
</dbReference>
<protein>
    <recommendedName>
        <fullName evidence="1">GP-PDE domain-containing protein</fullName>
    </recommendedName>
</protein>
<comment type="caution">
    <text evidence="2">The sequence shown here is derived from an EMBL/GenBank/DDBJ whole genome shotgun (WGS) entry which is preliminary data.</text>
</comment>
<dbReference type="Pfam" id="PF03009">
    <property type="entry name" value="GDPD"/>
    <property type="match status" value="1"/>
</dbReference>
<proteinExistence type="predicted"/>
<accession>A0ABY0IJD8</accession>
<dbReference type="InterPro" id="IPR017946">
    <property type="entry name" value="PLC-like_Pdiesterase_TIM-brl"/>
</dbReference>
<sequence>MYILRPLLILILTFTSSAIELGELDLKLIQSTSKGDNVLVQKKLTSEQIRELSSKYERRFLKSANTQELFTVIKDIKTKRTFNISLNYNIYQAKLIADHSPLLIKIKNAIKEFWYKIIKKDFIPELTGIFKLEIIKRFEPPHKDAFTDTSRFIAHAGGVIDGRIYTNSLEAINSSYKKGFRRIELDLQETSDGIIVAVHEWDDWADETNFSGDLPPTHQDFMNHKLFNKYTPLDLSTIRNWFKEHPDAVLVTDKINKPKKVLEVFKYKDRLVMELFNESSLNEALKLNIKEAMPTHYLYLNIKNKLDEYFRKGITSIALSRYYAKNNYDDLLKLRKQGFKVYAYHLNHGKDKRDERFVACNELGLFHGFYADNWNFKEEVECFNPL</sequence>
<dbReference type="RefSeq" id="WP_114706029.1">
    <property type="nucleotide sequence ID" value="NZ_QDKL01000001.1"/>
</dbReference>
<reference evidence="3" key="1">
    <citation type="journal article" date="2019" name="Int. J. Syst. Evol. Microbiol.">
        <title>Halobacteriovorax valvorus sp. nov., a novel prokaryotic predator isolated from coastal seawater of China.</title>
        <authorList>
            <person name="Chen M.-X."/>
        </authorList>
    </citation>
    <scope>NUCLEOTIDE SEQUENCE [LARGE SCALE GENOMIC DNA]</scope>
    <source>
        <strain evidence="3">BL9</strain>
    </source>
</reference>
<keyword evidence="3" id="KW-1185">Reference proteome</keyword>
<name>A0ABY0IJD8_9BACT</name>
<gene>
    <name evidence="2" type="ORF">DAY19_04755</name>
</gene>
<dbReference type="SUPFAM" id="SSF51695">
    <property type="entry name" value="PLC-like phosphodiesterases"/>
    <property type="match status" value="1"/>
</dbReference>